<feature type="domain" description="Phosphatidic acid phosphatase type 2/haloperoxidase" evidence="2">
    <location>
        <begin position="63"/>
        <end position="173"/>
    </location>
</feature>
<dbReference type="SMART" id="SM00014">
    <property type="entry name" value="acidPPc"/>
    <property type="match status" value="1"/>
</dbReference>
<feature type="transmembrane region" description="Helical" evidence="1">
    <location>
        <begin position="39"/>
        <end position="57"/>
    </location>
</feature>
<dbReference type="PANTHER" id="PTHR14969:SF13">
    <property type="entry name" value="AT30094P"/>
    <property type="match status" value="1"/>
</dbReference>
<evidence type="ECO:0000313" key="3">
    <source>
        <dbReference type="EMBL" id="OZI57498.1"/>
    </source>
</evidence>
<dbReference type="Gene3D" id="1.20.144.10">
    <property type="entry name" value="Phosphatidic acid phosphatase type 2/haloperoxidase"/>
    <property type="match status" value="1"/>
</dbReference>
<comment type="caution">
    <text evidence="3">The sequence shown here is derived from an EMBL/GenBank/DDBJ whole genome shotgun (WGS) entry which is preliminary data.</text>
</comment>
<dbReference type="InterPro" id="IPR000326">
    <property type="entry name" value="PAP2/HPO"/>
</dbReference>
<dbReference type="Proteomes" id="UP000216885">
    <property type="component" value="Unassembled WGS sequence"/>
</dbReference>
<dbReference type="AlphaFoldDB" id="A0A261U6D7"/>
<protein>
    <recommendedName>
        <fullName evidence="2">Phosphatidic acid phosphatase type 2/haloperoxidase domain-containing protein</fullName>
    </recommendedName>
</protein>
<sequence>MTTTGLYPLPALEHWNIRIFESLRAAPDASHLCVYLGKLMTELPIYLAIALLAVVIVRQRDWQPAIAIAIALACTRLVESIVKLYAYHPRPFAAGFGPALVEHAANNSMPSSHATFIWTIAASMALYRRWKTAGALAAFGAIVAWARIYTGLHWPMDMAGSMVVSALGALLGMLAQRSIRRRRAI</sequence>
<reference evidence="3 4" key="1">
    <citation type="submission" date="2017-05" db="EMBL/GenBank/DDBJ databases">
        <title>Complete and WGS of Bordetella genogroups.</title>
        <authorList>
            <person name="Spilker T."/>
            <person name="LiPuma J."/>
        </authorList>
    </citation>
    <scope>NUCLEOTIDE SEQUENCE [LARGE SCALE GENOMIC DNA]</scope>
    <source>
        <strain evidence="3 4">AU9919</strain>
    </source>
</reference>
<evidence type="ECO:0000256" key="1">
    <source>
        <dbReference type="SAM" id="Phobius"/>
    </source>
</evidence>
<keyword evidence="1" id="KW-1133">Transmembrane helix</keyword>
<gene>
    <name evidence="3" type="ORF">CAL20_08890</name>
</gene>
<name>A0A261U6D7_9BORD</name>
<dbReference type="InterPro" id="IPR036938">
    <property type="entry name" value="PAP2/HPO_sf"/>
</dbReference>
<keyword evidence="1" id="KW-0812">Transmembrane</keyword>
<feature type="transmembrane region" description="Helical" evidence="1">
    <location>
        <begin position="134"/>
        <end position="152"/>
    </location>
</feature>
<organism evidence="3 4">
    <name type="scientific">Bordetella genomosp. 4</name>
    <dbReference type="NCBI Taxonomy" id="463044"/>
    <lineage>
        <taxon>Bacteria</taxon>
        <taxon>Pseudomonadati</taxon>
        <taxon>Pseudomonadota</taxon>
        <taxon>Betaproteobacteria</taxon>
        <taxon>Burkholderiales</taxon>
        <taxon>Alcaligenaceae</taxon>
        <taxon>Bordetella</taxon>
    </lineage>
</organism>
<evidence type="ECO:0000313" key="4">
    <source>
        <dbReference type="Proteomes" id="UP000216885"/>
    </source>
</evidence>
<evidence type="ECO:0000259" key="2">
    <source>
        <dbReference type="SMART" id="SM00014"/>
    </source>
</evidence>
<proteinExistence type="predicted"/>
<keyword evidence="4" id="KW-1185">Reference proteome</keyword>
<dbReference type="EMBL" id="NEVQ01000012">
    <property type="protein sequence ID" value="OZI57498.1"/>
    <property type="molecule type" value="Genomic_DNA"/>
</dbReference>
<keyword evidence="1" id="KW-0472">Membrane</keyword>
<dbReference type="PANTHER" id="PTHR14969">
    <property type="entry name" value="SPHINGOSINE-1-PHOSPHATE PHOSPHOHYDROLASE"/>
    <property type="match status" value="1"/>
</dbReference>
<feature type="transmembrane region" description="Helical" evidence="1">
    <location>
        <begin position="158"/>
        <end position="175"/>
    </location>
</feature>
<dbReference type="Pfam" id="PF01569">
    <property type="entry name" value="PAP2"/>
    <property type="match status" value="1"/>
</dbReference>
<accession>A0A261U6D7</accession>
<dbReference type="SUPFAM" id="SSF48317">
    <property type="entry name" value="Acid phosphatase/Vanadium-dependent haloperoxidase"/>
    <property type="match status" value="1"/>
</dbReference>